<dbReference type="SUPFAM" id="SSF103481">
    <property type="entry name" value="Multidrug resistance efflux transporter EmrE"/>
    <property type="match status" value="2"/>
</dbReference>
<dbReference type="EMBL" id="VJOL01000001">
    <property type="protein sequence ID" value="TSE32222.1"/>
    <property type="molecule type" value="Genomic_DNA"/>
</dbReference>
<dbReference type="RefSeq" id="WP_143899592.1">
    <property type="nucleotide sequence ID" value="NZ_VJOL01000001.1"/>
</dbReference>
<feature type="transmembrane region" description="Helical" evidence="1">
    <location>
        <begin position="266"/>
        <end position="286"/>
    </location>
</feature>
<gene>
    <name evidence="3" type="ORF">Tther_00006</name>
</gene>
<feature type="transmembrane region" description="Helical" evidence="1">
    <location>
        <begin position="124"/>
        <end position="141"/>
    </location>
</feature>
<accession>A0A554X8R6</accession>
<feature type="transmembrane region" description="Helical" evidence="1">
    <location>
        <begin position="98"/>
        <end position="117"/>
    </location>
</feature>
<reference evidence="3 4" key="1">
    <citation type="submission" date="2019-07" db="EMBL/GenBank/DDBJ databases">
        <title>Tepidimonas thermarum AA-1 draft genome.</title>
        <authorList>
            <person name="Da Costa M.S."/>
            <person name="Froufe H.J.C."/>
            <person name="Egas C."/>
            <person name="Albuquerque L."/>
        </authorList>
    </citation>
    <scope>NUCLEOTIDE SEQUENCE [LARGE SCALE GENOMIC DNA]</scope>
    <source>
        <strain evidence="3 4">AA-1</strain>
    </source>
</reference>
<protein>
    <submittedName>
        <fullName evidence="3">Carboxylate/amino acid/amine transporter</fullName>
    </submittedName>
</protein>
<dbReference type="AlphaFoldDB" id="A0A554X8R6"/>
<evidence type="ECO:0000313" key="4">
    <source>
        <dbReference type="Proteomes" id="UP000318542"/>
    </source>
</evidence>
<feature type="transmembrane region" description="Helical" evidence="1">
    <location>
        <begin position="71"/>
        <end position="92"/>
    </location>
</feature>
<dbReference type="Proteomes" id="UP000318542">
    <property type="component" value="Unassembled WGS sequence"/>
</dbReference>
<dbReference type="InterPro" id="IPR000620">
    <property type="entry name" value="EamA_dom"/>
</dbReference>
<sequence>MTLRHGQAVALMVVVTLLWATAGVVTRQLEQAQAFEITFWRSAFTALSLALILPAWQGWGVWRRIASVGRTLWVSGVCWAVMFTAFMVALALTSVANVLITLAAGPLLTALVSRLFFGQRLARSTWGAIGVAGAGIAWMFARQLGEGGWLGSLVALGAPLGGAFNWNLVQRSQRQGRGVDLVPAVLIGALLSAALTLPLAWPLRASAHDVAWLAGLGLWQLAVPCVLAVVCARALPPAEVSLLALLEVLFGIVLAWLGAGEVPTPAVWQGGALVLGALLTHLWLTYR</sequence>
<keyword evidence="4" id="KW-1185">Reference proteome</keyword>
<keyword evidence="1" id="KW-0812">Transmembrane</keyword>
<dbReference type="GO" id="GO:0016020">
    <property type="term" value="C:membrane"/>
    <property type="evidence" value="ECO:0007669"/>
    <property type="project" value="InterPro"/>
</dbReference>
<dbReference type="InterPro" id="IPR037185">
    <property type="entry name" value="EmrE-like"/>
</dbReference>
<proteinExistence type="predicted"/>
<evidence type="ECO:0000259" key="2">
    <source>
        <dbReference type="Pfam" id="PF00892"/>
    </source>
</evidence>
<name>A0A554X8R6_9BURK</name>
<comment type="caution">
    <text evidence="3">The sequence shown here is derived from an EMBL/GenBank/DDBJ whole genome shotgun (WGS) entry which is preliminary data.</text>
</comment>
<feature type="transmembrane region" description="Helical" evidence="1">
    <location>
        <begin position="38"/>
        <end position="59"/>
    </location>
</feature>
<evidence type="ECO:0000313" key="3">
    <source>
        <dbReference type="EMBL" id="TSE32222.1"/>
    </source>
</evidence>
<dbReference type="PANTHER" id="PTHR22911:SF79">
    <property type="entry name" value="MOBA-LIKE NTP TRANSFERASE DOMAIN-CONTAINING PROTEIN"/>
    <property type="match status" value="1"/>
</dbReference>
<feature type="transmembrane region" description="Helical" evidence="1">
    <location>
        <begin position="147"/>
        <end position="169"/>
    </location>
</feature>
<feature type="transmembrane region" description="Helical" evidence="1">
    <location>
        <begin position="181"/>
        <end position="201"/>
    </location>
</feature>
<feature type="transmembrane region" description="Helical" evidence="1">
    <location>
        <begin position="242"/>
        <end position="260"/>
    </location>
</feature>
<evidence type="ECO:0000256" key="1">
    <source>
        <dbReference type="SAM" id="Phobius"/>
    </source>
</evidence>
<feature type="domain" description="EamA" evidence="2">
    <location>
        <begin position="8"/>
        <end position="140"/>
    </location>
</feature>
<keyword evidence="1" id="KW-0472">Membrane</keyword>
<dbReference type="OrthoDB" id="9149917at2"/>
<dbReference type="PANTHER" id="PTHR22911">
    <property type="entry name" value="ACYL-MALONYL CONDENSING ENZYME-RELATED"/>
    <property type="match status" value="1"/>
</dbReference>
<feature type="transmembrane region" description="Helical" evidence="1">
    <location>
        <begin position="213"/>
        <end position="235"/>
    </location>
</feature>
<dbReference type="Pfam" id="PF00892">
    <property type="entry name" value="EamA"/>
    <property type="match status" value="1"/>
</dbReference>
<organism evidence="3 4">
    <name type="scientific">Tepidimonas thermarum</name>
    <dbReference type="NCBI Taxonomy" id="335431"/>
    <lineage>
        <taxon>Bacteria</taxon>
        <taxon>Pseudomonadati</taxon>
        <taxon>Pseudomonadota</taxon>
        <taxon>Betaproteobacteria</taxon>
        <taxon>Burkholderiales</taxon>
        <taxon>Tepidimonas</taxon>
    </lineage>
</organism>
<keyword evidence="1" id="KW-1133">Transmembrane helix</keyword>